<evidence type="ECO:0000256" key="1">
    <source>
        <dbReference type="SAM" id="MobiDB-lite"/>
    </source>
</evidence>
<evidence type="ECO:0000313" key="3">
    <source>
        <dbReference type="RefSeq" id="XP_011643456.1"/>
    </source>
</evidence>
<protein>
    <submittedName>
        <fullName evidence="3">Uncharacterized protein LOC105431146 isoform X1</fullName>
    </submittedName>
</protein>
<proteinExistence type="predicted"/>
<sequence>MPFVTIQDGECRASFATSRRREDSPSRSLRGGDGAGEAGGTPARLWKTLAATAMPAMMSCDDDCEHFGRRIFEKGRCSSIVMRKMSTGRISGNHASNEIFFPIIAQVINVN</sequence>
<accession>A0A6I9WNN0</accession>
<feature type="region of interest" description="Disordered" evidence="1">
    <location>
        <begin position="14"/>
        <end position="41"/>
    </location>
</feature>
<organism evidence="2 3">
    <name type="scientific">Pogonomyrmex barbatus</name>
    <name type="common">red harvester ant</name>
    <dbReference type="NCBI Taxonomy" id="144034"/>
    <lineage>
        <taxon>Eukaryota</taxon>
        <taxon>Metazoa</taxon>
        <taxon>Ecdysozoa</taxon>
        <taxon>Arthropoda</taxon>
        <taxon>Hexapoda</taxon>
        <taxon>Insecta</taxon>
        <taxon>Pterygota</taxon>
        <taxon>Neoptera</taxon>
        <taxon>Endopterygota</taxon>
        <taxon>Hymenoptera</taxon>
        <taxon>Apocrita</taxon>
        <taxon>Aculeata</taxon>
        <taxon>Formicoidea</taxon>
        <taxon>Formicidae</taxon>
        <taxon>Myrmicinae</taxon>
        <taxon>Pogonomyrmex</taxon>
    </lineage>
</organism>
<evidence type="ECO:0000313" key="2">
    <source>
        <dbReference type="Proteomes" id="UP000504615"/>
    </source>
</evidence>
<dbReference type="GeneID" id="105431146"/>
<dbReference type="Proteomes" id="UP000504615">
    <property type="component" value="Unplaced"/>
</dbReference>
<name>A0A6I9WNN0_9HYME</name>
<dbReference type="AlphaFoldDB" id="A0A6I9WNN0"/>
<dbReference type="KEGG" id="pbar:105431146"/>
<gene>
    <name evidence="3" type="primary">LOC105431146</name>
</gene>
<dbReference type="RefSeq" id="XP_011643456.1">
    <property type="nucleotide sequence ID" value="XM_011645154.1"/>
</dbReference>
<reference evidence="3" key="1">
    <citation type="submission" date="2025-08" db="UniProtKB">
        <authorList>
            <consortium name="RefSeq"/>
        </authorList>
    </citation>
    <scope>IDENTIFICATION</scope>
</reference>
<keyword evidence="2" id="KW-1185">Reference proteome</keyword>